<feature type="chain" id="PRO_5045582053" evidence="1">
    <location>
        <begin position="19"/>
        <end position="99"/>
    </location>
</feature>
<dbReference type="Proteomes" id="UP001193035">
    <property type="component" value="Unassembled WGS sequence"/>
</dbReference>
<keyword evidence="1" id="KW-0732">Signal</keyword>
<evidence type="ECO:0000313" key="2">
    <source>
        <dbReference type="EMBL" id="TMV08043.1"/>
    </source>
</evidence>
<accession>A0ABY2WZV9</accession>
<organism evidence="2 3">
    <name type="scientific">Ruegeria sediminis</name>
    <dbReference type="NCBI Taxonomy" id="2583820"/>
    <lineage>
        <taxon>Bacteria</taxon>
        <taxon>Pseudomonadati</taxon>
        <taxon>Pseudomonadota</taxon>
        <taxon>Alphaproteobacteria</taxon>
        <taxon>Rhodobacterales</taxon>
        <taxon>Roseobacteraceae</taxon>
        <taxon>Ruegeria</taxon>
    </lineage>
</organism>
<dbReference type="RefSeq" id="WP_138842242.1">
    <property type="nucleotide sequence ID" value="NZ_VCPD01000003.1"/>
</dbReference>
<reference evidence="2 3" key="1">
    <citation type="submission" date="2019-05" db="EMBL/GenBank/DDBJ databases">
        <title>Ruegeria sp. nov., isolated from tidal flat.</title>
        <authorList>
            <person name="Kim W."/>
        </authorList>
    </citation>
    <scope>NUCLEOTIDE SEQUENCE [LARGE SCALE GENOMIC DNA]</scope>
    <source>
        <strain evidence="2 3">CAU 1488</strain>
    </source>
</reference>
<name>A0ABY2WZV9_9RHOB</name>
<proteinExistence type="predicted"/>
<comment type="caution">
    <text evidence="2">The sequence shown here is derived from an EMBL/GenBank/DDBJ whole genome shotgun (WGS) entry which is preliminary data.</text>
</comment>
<protein>
    <submittedName>
        <fullName evidence="2">Uncharacterized protein</fullName>
    </submittedName>
</protein>
<sequence>MFRLALAATLLASPLAAAETKQQSCQYQADVVAAIQQARLDRVKERQVPQAIADTNPSWPENYNAAIPLITPWVYEQKMRDVREKDLGAAWLELCLKQP</sequence>
<evidence type="ECO:0000313" key="3">
    <source>
        <dbReference type="Proteomes" id="UP001193035"/>
    </source>
</evidence>
<feature type="signal peptide" evidence="1">
    <location>
        <begin position="1"/>
        <end position="18"/>
    </location>
</feature>
<keyword evidence="3" id="KW-1185">Reference proteome</keyword>
<dbReference type="EMBL" id="VCPD01000003">
    <property type="protein sequence ID" value="TMV08043.1"/>
    <property type="molecule type" value="Genomic_DNA"/>
</dbReference>
<evidence type="ECO:0000256" key="1">
    <source>
        <dbReference type="SAM" id="SignalP"/>
    </source>
</evidence>
<gene>
    <name evidence="2" type="ORF">FGK63_11395</name>
</gene>